<dbReference type="InterPro" id="IPR001353">
    <property type="entry name" value="Proteasome_sua/b"/>
</dbReference>
<dbReference type="InterPro" id="IPR016545">
    <property type="entry name" value="UCP009120_prtse"/>
</dbReference>
<dbReference type="GO" id="GO:0005839">
    <property type="term" value="C:proteasome core complex"/>
    <property type="evidence" value="ECO:0007669"/>
    <property type="project" value="InterPro"/>
</dbReference>
<dbReference type="SUPFAM" id="SSF56235">
    <property type="entry name" value="N-terminal nucleophile aminohydrolases (Ntn hydrolases)"/>
    <property type="match status" value="1"/>
</dbReference>
<name>A0A840C8I9_9HYPH</name>
<reference evidence="1 2" key="1">
    <citation type="submission" date="2020-08" db="EMBL/GenBank/DDBJ databases">
        <title>Genomic Encyclopedia of Type Strains, Phase IV (KMG-IV): sequencing the most valuable type-strain genomes for metagenomic binning, comparative biology and taxonomic classification.</title>
        <authorList>
            <person name="Goeker M."/>
        </authorList>
    </citation>
    <scope>NUCLEOTIDE SEQUENCE [LARGE SCALE GENOMIC DNA]</scope>
    <source>
        <strain evidence="1 2">DSM 103737</strain>
    </source>
</reference>
<keyword evidence="1" id="KW-0647">Proteasome</keyword>
<dbReference type="PIRSF" id="PIRSF009120">
    <property type="entry name" value="UCP009120_prtse"/>
    <property type="match status" value="1"/>
</dbReference>
<sequence>MTYCVGILVREGLVMLGDTRTNAGLDNIATFRKLTVLEEPGERVIMLATAGNLSISQSVMTLLTEGIETEAGMRKTLMDVESMFEAAGLVGEAIRRVYGTYGEALQQQSMSFDVTFLIGGQIKDRRLRLFQVYAAGNFIEATQDTPYFQIGEHKYGKPILDRSISYEVELLDALKLALISMDSTLRSNLSVGLPVDVAACRRDELKAAVSYRIAPDEPYFRDLRERWSKALRQAHLAIPRPPWIE</sequence>
<dbReference type="GO" id="GO:0008233">
    <property type="term" value="F:peptidase activity"/>
    <property type="evidence" value="ECO:0007669"/>
    <property type="project" value="UniProtKB-KW"/>
</dbReference>
<keyword evidence="2" id="KW-1185">Reference proteome</keyword>
<dbReference type="InterPro" id="IPR029055">
    <property type="entry name" value="Ntn_hydrolases_N"/>
</dbReference>
<organism evidence="1 2">
    <name type="scientific">Chelatococcus caeni</name>
    <dbReference type="NCBI Taxonomy" id="1348468"/>
    <lineage>
        <taxon>Bacteria</taxon>
        <taxon>Pseudomonadati</taxon>
        <taxon>Pseudomonadota</taxon>
        <taxon>Alphaproteobacteria</taxon>
        <taxon>Hyphomicrobiales</taxon>
        <taxon>Chelatococcaceae</taxon>
        <taxon>Chelatococcus</taxon>
    </lineage>
</organism>
<dbReference type="RefSeq" id="WP_183318729.1">
    <property type="nucleotide sequence ID" value="NZ_JACIEN010000009.1"/>
</dbReference>
<dbReference type="Pfam" id="PF00227">
    <property type="entry name" value="Proteasome"/>
    <property type="match status" value="1"/>
</dbReference>
<protein>
    <submittedName>
        <fullName evidence="1">Putative proteasome-type protease</fullName>
    </submittedName>
</protein>
<dbReference type="AlphaFoldDB" id="A0A840C8I9"/>
<dbReference type="Gene3D" id="3.60.20.10">
    <property type="entry name" value="Glutamine Phosphoribosylpyrophosphate, subunit 1, domain 1"/>
    <property type="match status" value="1"/>
</dbReference>
<evidence type="ECO:0000313" key="2">
    <source>
        <dbReference type="Proteomes" id="UP000577362"/>
    </source>
</evidence>
<keyword evidence="1" id="KW-0645">Protease</keyword>
<dbReference type="EMBL" id="JACIEN010000009">
    <property type="protein sequence ID" value="MBB4019908.1"/>
    <property type="molecule type" value="Genomic_DNA"/>
</dbReference>
<dbReference type="GO" id="GO:0051603">
    <property type="term" value="P:proteolysis involved in protein catabolic process"/>
    <property type="evidence" value="ECO:0007669"/>
    <property type="project" value="InterPro"/>
</dbReference>
<proteinExistence type="predicted"/>
<evidence type="ECO:0000313" key="1">
    <source>
        <dbReference type="EMBL" id="MBB4019908.1"/>
    </source>
</evidence>
<keyword evidence="1" id="KW-0378">Hydrolase</keyword>
<accession>A0A840C8I9</accession>
<dbReference type="Proteomes" id="UP000577362">
    <property type="component" value="Unassembled WGS sequence"/>
</dbReference>
<gene>
    <name evidence="1" type="ORF">GGR16_004968</name>
</gene>
<comment type="caution">
    <text evidence="1">The sequence shown here is derived from an EMBL/GenBank/DDBJ whole genome shotgun (WGS) entry which is preliminary data.</text>
</comment>